<dbReference type="Pfam" id="PF02620">
    <property type="entry name" value="YceD"/>
    <property type="match status" value="1"/>
</dbReference>
<name>A0A2K9NV16_BACTC</name>
<evidence type="ECO:0000313" key="2">
    <source>
        <dbReference type="Proteomes" id="UP000235584"/>
    </source>
</evidence>
<reference evidence="1 2" key="1">
    <citation type="submission" date="2018-01" db="EMBL/GenBank/DDBJ databases">
        <title>Complete genome sequence of Bacteriovorax stolpii DSM12778.</title>
        <authorList>
            <person name="Tang B."/>
            <person name="Chang J."/>
        </authorList>
    </citation>
    <scope>NUCLEOTIDE SEQUENCE [LARGE SCALE GENOMIC DNA]</scope>
    <source>
        <strain evidence="1 2">DSM 12778</strain>
    </source>
</reference>
<dbReference type="KEGG" id="bsto:C0V70_14745"/>
<evidence type="ECO:0000313" key="1">
    <source>
        <dbReference type="EMBL" id="AUN99340.1"/>
    </source>
</evidence>
<gene>
    <name evidence="1" type="ORF">C0V70_14745</name>
</gene>
<organism evidence="1 2">
    <name type="scientific">Bacteriovorax stolpii</name>
    <name type="common">Bdellovibrio stolpii</name>
    <dbReference type="NCBI Taxonomy" id="960"/>
    <lineage>
        <taxon>Bacteria</taxon>
        <taxon>Pseudomonadati</taxon>
        <taxon>Bdellovibrionota</taxon>
        <taxon>Bacteriovoracia</taxon>
        <taxon>Bacteriovoracales</taxon>
        <taxon>Bacteriovoracaceae</taxon>
        <taxon>Bacteriovorax</taxon>
    </lineage>
</organism>
<protein>
    <submittedName>
        <fullName evidence="1">Uncharacterized protein</fullName>
    </submittedName>
</protein>
<dbReference type="InterPro" id="IPR003772">
    <property type="entry name" value="YceD"/>
</dbReference>
<proteinExistence type="predicted"/>
<sequence length="175" mass="20190">MGAMNMTTKINTQIDAQVPINKYSHDIIEEYELSNEKTPWLQGILDELHEQLDKEDVYPAGSLHLKLKISRKKNPLIGDHLVVRAEIDAKYHLPCGLTLVPLPQHMDHKVNAAFLHDSQEKQPEYAESTTVFADGEEMELYFYRKGLADIMEFIHEQIFLEVPAFPRSERTEEEA</sequence>
<accession>A0A2K9NV16</accession>
<dbReference type="AlphaFoldDB" id="A0A2K9NV16"/>
<dbReference type="Proteomes" id="UP000235584">
    <property type="component" value="Chromosome"/>
</dbReference>
<keyword evidence="2" id="KW-1185">Reference proteome</keyword>
<dbReference type="EMBL" id="CP025704">
    <property type="protein sequence ID" value="AUN99340.1"/>
    <property type="molecule type" value="Genomic_DNA"/>
</dbReference>